<organism evidence="1 2">
    <name type="scientific">Ralstonia condita</name>
    <dbReference type="NCBI Taxonomy" id="3058600"/>
    <lineage>
        <taxon>Bacteria</taxon>
        <taxon>Pseudomonadati</taxon>
        <taxon>Pseudomonadota</taxon>
        <taxon>Betaproteobacteria</taxon>
        <taxon>Burkholderiales</taxon>
        <taxon>Burkholderiaceae</taxon>
        <taxon>Ralstonia</taxon>
    </lineage>
</organism>
<comment type="caution">
    <text evidence="1">The sequence shown here is derived from an EMBL/GenBank/DDBJ whole genome shotgun (WGS) entry which is preliminary data.</text>
</comment>
<name>A0ABM9J5X5_9RALS</name>
<evidence type="ECO:0000313" key="1">
    <source>
        <dbReference type="EMBL" id="CAJ0783578.1"/>
    </source>
</evidence>
<protein>
    <submittedName>
        <fullName evidence="1">Uncharacterized protein</fullName>
    </submittedName>
</protein>
<dbReference type="RefSeq" id="WP_316656810.1">
    <property type="nucleotide sequence ID" value="NZ_CATYWO010000002.1"/>
</dbReference>
<dbReference type="Proteomes" id="UP001189616">
    <property type="component" value="Unassembled WGS sequence"/>
</dbReference>
<sequence length="133" mass="14200">MTGPGSDSALGAQFNELHAAIVDALPENAELQFDLAGALALDVQAWWTVCMQDGVKQVDSLSFQLTPSMVQTYLKLPPSDRAEVCARLKNWVAWALDGGPPVEGETTGFDISIAVPLNIFWPSDASTGQPVGR</sequence>
<accession>A0ABM9J5X5</accession>
<gene>
    <name evidence="1" type="ORF">LMG7141_01407</name>
</gene>
<proteinExistence type="predicted"/>
<keyword evidence="2" id="KW-1185">Reference proteome</keyword>
<evidence type="ECO:0000313" key="2">
    <source>
        <dbReference type="Proteomes" id="UP001189616"/>
    </source>
</evidence>
<reference evidence="1 2" key="1">
    <citation type="submission" date="2023-07" db="EMBL/GenBank/DDBJ databases">
        <authorList>
            <person name="Peeters C."/>
        </authorList>
    </citation>
    <scope>NUCLEOTIDE SEQUENCE [LARGE SCALE GENOMIC DNA]</scope>
    <source>
        <strain evidence="1 2">LMG 7141</strain>
    </source>
</reference>
<dbReference type="EMBL" id="CATYWO010000002">
    <property type="protein sequence ID" value="CAJ0783578.1"/>
    <property type="molecule type" value="Genomic_DNA"/>
</dbReference>